<comment type="caution">
    <text evidence="2">The sequence shown here is derived from an EMBL/GenBank/DDBJ whole genome shotgun (WGS) entry which is preliminary data.</text>
</comment>
<protein>
    <recommendedName>
        <fullName evidence="1">Retrotransposon gag domain-containing protein</fullName>
    </recommendedName>
</protein>
<feature type="non-terminal residue" evidence="2">
    <location>
        <position position="1"/>
    </location>
</feature>
<reference evidence="2 3" key="1">
    <citation type="journal article" date="2021" name="Nat. Plants">
        <title>The Taxus genome provides insights into paclitaxel biosynthesis.</title>
        <authorList>
            <person name="Xiong X."/>
            <person name="Gou J."/>
            <person name="Liao Q."/>
            <person name="Li Y."/>
            <person name="Zhou Q."/>
            <person name="Bi G."/>
            <person name="Li C."/>
            <person name="Du R."/>
            <person name="Wang X."/>
            <person name="Sun T."/>
            <person name="Guo L."/>
            <person name="Liang H."/>
            <person name="Lu P."/>
            <person name="Wu Y."/>
            <person name="Zhang Z."/>
            <person name="Ro D.K."/>
            <person name="Shang Y."/>
            <person name="Huang S."/>
            <person name="Yan J."/>
        </authorList>
    </citation>
    <scope>NUCLEOTIDE SEQUENCE [LARGE SCALE GENOMIC DNA]</scope>
    <source>
        <strain evidence="2">Ta-2019</strain>
    </source>
</reference>
<gene>
    <name evidence="2" type="ORF">KI387_001892</name>
</gene>
<dbReference type="Pfam" id="PF03732">
    <property type="entry name" value="Retrotrans_gag"/>
    <property type="match status" value="1"/>
</dbReference>
<sequence length="97" mass="11929">YDCNSNTKARIIVYHLEEHVVLRWAHLKQVKGYVDSTITWENFEKKFRTRYVSVNHRERKKTKFHSLKQNNMIVTEYEARFLDLIHHVEYMKDEESK</sequence>
<dbReference type="Proteomes" id="UP000824469">
    <property type="component" value="Unassembled WGS sequence"/>
</dbReference>
<evidence type="ECO:0000313" key="2">
    <source>
        <dbReference type="EMBL" id="KAH9329784.1"/>
    </source>
</evidence>
<feature type="non-terminal residue" evidence="2">
    <location>
        <position position="97"/>
    </location>
</feature>
<evidence type="ECO:0000259" key="1">
    <source>
        <dbReference type="Pfam" id="PF03732"/>
    </source>
</evidence>
<organism evidence="2 3">
    <name type="scientific">Taxus chinensis</name>
    <name type="common">Chinese yew</name>
    <name type="synonym">Taxus wallichiana var. chinensis</name>
    <dbReference type="NCBI Taxonomy" id="29808"/>
    <lineage>
        <taxon>Eukaryota</taxon>
        <taxon>Viridiplantae</taxon>
        <taxon>Streptophyta</taxon>
        <taxon>Embryophyta</taxon>
        <taxon>Tracheophyta</taxon>
        <taxon>Spermatophyta</taxon>
        <taxon>Pinopsida</taxon>
        <taxon>Pinidae</taxon>
        <taxon>Conifers II</taxon>
        <taxon>Cupressales</taxon>
        <taxon>Taxaceae</taxon>
        <taxon>Taxus</taxon>
    </lineage>
</organism>
<feature type="domain" description="Retrotransposon gag" evidence="1">
    <location>
        <begin position="11"/>
        <end position="95"/>
    </location>
</feature>
<dbReference type="AlphaFoldDB" id="A0AA38GTW3"/>
<dbReference type="InterPro" id="IPR005162">
    <property type="entry name" value="Retrotrans_gag_dom"/>
</dbReference>
<evidence type="ECO:0000313" key="3">
    <source>
        <dbReference type="Proteomes" id="UP000824469"/>
    </source>
</evidence>
<proteinExistence type="predicted"/>
<name>A0AA38GTW3_TAXCH</name>
<keyword evidence="3" id="KW-1185">Reference proteome</keyword>
<accession>A0AA38GTW3</accession>
<dbReference type="EMBL" id="JAHRHJ020000001">
    <property type="protein sequence ID" value="KAH9329784.1"/>
    <property type="molecule type" value="Genomic_DNA"/>
</dbReference>